<name>A0ABN3J7X8_9ACTN</name>
<feature type="region of interest" description="Disordered" evidence="1">
    <location>
        <begin position="35"/>
        <end position="92"/>
    </location>
</feature>
<proteinExistence type="predicted"/>
<accession>A0ABN3J7X8</accession>
<feature type="compositionally biased region" description="Low complexity" evidence="1">
    <location>
        <begin position="42"/>
        <end position="65"/>
    </location>
</feature>
<protein>
    <submittedName>
        <fullName evidence="2">Uncharacterized protein</fullName>
    </submittedName>
</protein>
<comment type="caution">
    <text evidence="2">The sequence shown here is derived from an EMBL/GenBank/DDBJ whole genome shotgun (WGS) entry which is preliminary data.</text>
</comment>
<dbReference type="EMBL" id="BAAATK010000004">
    <property type="protein sequence ID" value="GAA2424223.1"/>
    <property type="molecule type" value="Genomic_DNA"/>
</dbReference>
<sequence length="92" mass="9556">MLSAVGSPADPRTVVVGGAWGSRPRMIDAIEEHFRRTPRPVPVGAAAPPLPEPAGARARAAGELRSPLVRSARSATHHRPLSVPSPDSTGLP</sequence>
<keyword evidence="3" id="KW-1185">Reference proteome</keyword>
<reference evidence="2 3" key="1">
    <citation type="journal article" date="2019" name="Int. J. Syst. Evol. Microbiol.">
        <title>The Global Catalogue of Microorganisms (GCM) 10K type strain sequencing project: providing services to taxonomists for standard genome sequencing and annotation.</title>
        <authorList>
            <consortium name="The Broad Institute Genomics Platform"/>
            <consortium name="The Broad Institute Genome Sequencing Center for Infectious Disease"/>
            <person name="Wu L."/>
            <person name="Ma J."/>
        </authorList>
    </citation>
    <scope>NUCLEOTIDE SEQUENCE [LARGE SCALE GENOMIC DNA]</scope>
    <source>
        <strain evidence="2 3">JCM 6922</strain>
    </source>
</reference>
<organism evidence="2 3">
    <name type="scientific">Streptomyces glaucus</name>
    <dbReference type="NCBI Taxonomy" id="284029"/>
    <lineage>
        <taxon>Bacteria</taxon>
        <taxon>Bacillati</taxon>
        <taxon>Actinomycetota</taxon>
        <taxon>Actinomycetes</taxon>
        <taxon>Kitasatosporales</taxon>
        <taxon>Streptomycetaceae</taxon>
        <taxon>Streptomyces</taxon>
    </lineage>
</organism>
<evidence type="ECO:0000313" key="2">
    <source>
        <dbReference type="EMBL" id="GAA2424223.1"/>
    </source>
</evidence>
<dbReference type="Proteomes" id="UP001500460">
    <property type="component" value="Unassembled WGS sequence"/>
</dbReference>
<evidence type="ECO:0000256" key="1">
    <source>
        <dbReference type="SAM" id="MobiDB-lite"/>
    </source>
</evidence>
<gene>
    <name evidence="2" type="ORF">GCM10010421_08270</name>
</gene>
<evidence type="ECO:0000313" key="3">
    <source>
        <dbReference type="Proteomes" id="UP001500460"/>
    </source>
</evidence>